<sequence>MLDLILKNARLPQGATDIGIAGGRIAALGRDLGPSREVRDIEHRAVLPGLVEAHIHLDKAGLLCRCGQADSVQAAVAAVSALKRDFTVDDVRSRGAQVIEAAVRQGTMHMRTHVEVDPRAGLRSLKAVLALKDDYAFALDLQVCAFAQEGLTNDHGTEALLEQALAQGADLLGGCPYTDSDPLAQIDILFAMAVRHDVDLDFHLDFDLDPDGSQIKAICDRTIRHGWQGRVNLGHVTKLAVMTDGALRDHAAMLAQARVAVTALPATDLYLNGMDQGHRAPRGVAPLHLLEGVTVAVATNNVMNPFTPYGDCSLLRMANLYANVMHLGAGDFTACLRMITDGPARILRVADYGLSVGDRADLIVLDAETAEDGLATIAAPLMGFKAGRQSFDRPAARLLRPTAGTLPA</sequence>
<gene>
    <name evidence="4" type="ORF">FHD67_00050</name>
</gene>
<dbReference type="Proteomes" id="UP000304880">
    <property type="component" value="Unassembled WGS sequence"/>
</dbReference>
<feature type="domain" description="Amidohydrolase 3" evidence="3">
    <location>
        <begin position="37"/>
        <end position="369"/>
    </location>
</feature>
<evidence type="ECO:0000259" key="3">
    <source>
        <dbReference type="Pfam" id="PF07969"/>
    </source>
</evidence>
<dbReference type="InterPro" id="IPR011059">
    <property type="entry name" value="Metal-dep_hydrolase_composite"/>
</dbReference>
<dbReference type="RefSeq" id="WP_139597417.1">
    <property type="nucleotide sequence ID" value="NZ_VDDC01000001.1"/>
</dbReference>
<reference evidence="4 5" key="1">
    <citation type="submission" date="2019-06" db="EMBL/GenBank/DDBJ databases">
        <authorList>
            <person name="Li J."/>
        </authorList>
    </citation>
    <scope>NUCLEOTIDE SEQUENCE [LARGE SCALE GENOMIC DNA]</scope>
    <source>
        <strain evidence="4 5">CGMCC 1.8012</strain>
    </source>
</reference>
<dbReference type="InterPro" id="IPR052349">
    <property type="entry name" value="Metallo-hydrolase_Enzymes"/>
</dbReference>
<dbReference type="GO" id="GO:0019239">
    <property type="term" value="F:deaminase activity"/>
    <property type="evidence" value="ECO:0007669"/>
    <property type="project" value="UniProtKB-ARBA"/>
</dbReference>
<dbReference type="SUPFAM" id="SSF51556">
    <property type="entry name" value="Metallo-dependent hydrolases"/>
    <property type="match status" value="1"/>
</dbReference>
<dbReference type="InterPro" id="IPR013108">
    <property type="entry name" value="Amidohydro_3"/>
</dbReference>
<protein>
    <submittedName>
        <fullName evidence="4">Amidohydrolase family protein</fullName>
    </submittedName>
</protein>
<dbReference type="CDD" id="cd01293">
    <property type="entry name" value="Bact_CD"/>
    <property type="match status" value="1"/>
</dbReference>
<comment type="caution">
    <text evidence="4">The sequence shown here is derived from an EMBL/GenBank/DDBJ whole genome shotgun (WGS) entry which is preliminary data.</text>
</comment>
<keyword evidence="2 4" id="KW-0378">Hydrolase</keyword>
<dbReference type="Pfam" id="PF07969">
    <property type="entry name" value="Amidohydro_3"/>
    <property type="match status" value="1"/>
</dbReference>
<keyword evidence="5" id="KW-1185">Reference proteome</keyword>
<dbReference type="InterPro" id="IPR032466">
    <property type="entry name" value="Metal_Hydrolase"/>
</dbReference>
<dbReference type="Gene3D" id="2.30.40.10">
    <property type="entry name" value="Urease, subunit C, domain 1"/>
    <property type="match status" value="1"/>
</dbReference>
<dbReference type="Gene3D" id="3.20.20.140">
    <property type="entry name" value="Metal-dependent hydrolases"/>
    <property type="match status" value="1"/>
</dbReference>
<proteinExistence type="predicted"/>
<dbReference type="FunFam" id="3.20.20.140:FF:000019">
    <property type="entry name" value="Cytosine deaminase"/>
    <property type="match status" value="1"/>
</dbReference>
<dbReference type="AlphaFoldDB" id="A0A5C4RBN2"/>
<dbReference type="GO" id="GO:0046872">
    <property type="term" value="F:metal ion binding"/>
    <property type="evidence" value="ECO:0007669"/>
    <property type="project" value="UniProtKB-KW"/>
</dbReference>
<dbReference type="PANTHER" id="PTHR32027:SF9">
    <property type="entry name" value="BLL3847 PROTEIN"/>
    <property type="match status" value="1"/>
</dbReference>
<dbReference type="GO" id="GO:0016814">
    <property type="term" value="F:hydrolase activity, acting on carbon-nitrogen (but not peptide) bonds, in cyclic amidines"/>
    <property type="evidence" value="ECO:0007669"/>
    <property type="project" value="UniProtKB-ARBA"/>
</dbReference>
<dbReference type="EMBL" id="VDDC01000001">
    <property type="protein sequence ID" value="TNH41147.1"/>
    <property type="molecule type" value="Genomic_DNA"/>
</dbReference>
<evidence type="ECO:0000256" key="1">
    <source>
        <dbReference type="ARBA" id="ARBA00022723"/>
    </source>
</evidence>
<evidence type="ECO:0000313" key="4">
    <source>
        <dbReference type="EMBL" id="TNH41147.1"/>
    </source>
</evidence>
<organism evidence="4 5">
    <name type="scientific">Paracoccus haeundaensis</name>
    <dbReference type="NCBI Taxonomy" id="225362"/>
    <lineage>
        <taxon>Bacteria</taxon>
        <taxon>Pseudomonadati</taxon>
        <taxon>Pseudomonadota</taxon>
        <taxon>Alphaproteobacteria</taxon>
        <taxon>Rhodobacterales</taxon>
        <taxon>Paracoccaceae</taxon>
        <taxon>Paracoccus</taxon>
    </lineage>
</organism>
<dbReference type="PANTHER" id="PTHR32027">
    <property type="entry name" value="CYTOSINE DEAMINASE"/>
    <property type="match status" value="1"/>
</dbReference>
<accession>A0A5C4RBN2</accession>
<name>A0A5C4RBN2_9RHOB</name>
<evidence type="ECO:0000313" key="5">
    <source>
        <dbReference type="Proteomes" id="UP000304880"/>
    </source>
</evidence>
<dbReference type="SUPFAM" id="SSF51338">
    <property type="entry name" value="Composite domain of metallo-dependent hydrolases"/>
    <property type="match status" value="1"/>
</dbReference>
<keyword evidence="1" id="KW-0479">Metal-binding</keyword>
<evidence type="ECO:0000256" key="2">
    <source>
        <dbReference type="ARBA" id="ARBA00022801"/>
    </source>
</evidence>